<feature type="binding site" evidence="2">
    <location>
        <position position="82"/>
    </location>
    <ligand>
        <name>substrate</name>
    </ligand>
</feature>
<dbReference type="GO" id="GO:0005829">
    <property type="term" value="C:cytosol"/>
    <property type="evidence" value="ECO:0007669"/>
    <property type="project" value="TreeGrafter"/>
</dbReference>
<dbReference type="OMA" id="AEWITLH"/>
<name>A0A642USG2_DIURU</name>
<dbReference type="EMBL" id="SWFT01000105">
    <property type="protein sequence ID" value="KAA8901004.1"/>
    <property type="molecule type" value="Genomic_DNA"/>
</dbReference>
<accession>A0A642USG2</accession>
<organism evidence="4 5">
    <name type="scientific">Diutina rugosa</name>
    <name type="common">Yeast</name>
    <name type="synonym">Candida rugosa</name>
    <dbReference type="NCBI Taxonomy" id="5481"/>
    <lineage>
        <taxon>Eukaryota</taxon>
        <taxon>Fungi</taxon>
        <taxon>Dikarya</taxon>
        <taxon>Ascomycota</taxon>
        <taxon>Saccharomycotina</taxon>
        <taxon>Pichiomycetes</taxon>
        <taxon>Debaryomycetaceae</taxon>
        <taxon>Diutina</taxon>
    </lineage>
</organism>
<dbReference type="PIRSF" id="PIRSF003170">
    <property type="entry name" value="Pet18p"/>
    <property type="match status" value="1"/>
</dbReference>
<protein>
    <recommendedName>
        <fullName evidence="3">Thiaminase-2/PQQC domain-containing protein</fullName>
    </recommendedName>
</protein>
<dbReference type="Pfam" id="PF03070">
    <property type="entry name" value="TENA_THI-4"/>
    <property type="match status" value="1"/>
</dbReference>
<proteinExistence type="predicted"/>
<feature type="active site" description="Proton donor" evidence="1">
    <location>
        <position position="201"/>
    </location>
</feature>
<dbReference type="AlphaFoldDB" id="A0A642USG2"/>
<gene>
    <name evidence="4" type="ORF">DIURU_003374</name>
</gene>
<evidence type="ECO:0000256" key="2">
    <source>
        <dbReference type="PIRSR" id="PIRSR003170-2"/>
    </source>
</evidence>
<dbReference type="RefSeq" id="XP_034011627.1">
    <property type="nucleotide sequence ID" value="XM_034156129.1"/>
</dbReference>
<dbReference type="InterPro" id="IPR016084">
    <property type="entry name" value="Haem_Oase-like_multi-hlx"/>
</dbReference>
<dbReference type="Proteomes" id="UP000449547">
    <property type="component" value="Unassembled WGS sequence"/>
</dbReference>
<dbReference type="GeneID" id="54782025"/>
<feature type="binding site" evidence="2">
    <location>
        <position position="136"/>
    </location>
    <ligand>
        <name>substrate</name>
    </ligand>
</feature>
<reference evidence="4 5" key="1">
    <citation type="submission" date="2019-07" db="EMBL/GenBank/DDBJ databases">
        <title>Genome assembly of two rare yeast pathogens: Diutina rugosa and Trichomonascus ciferrii.</title>
        <authorList>
            <person name="Mixao V."/>
            <person name="Saus E."/>
            <person name="Hansen A."/>
            <person name="Lass-Flor C."/>
            <person name="Gabaldon T."/>
        </authorList>
    </citation>
    <scope>NUCLEOTIDE SEQUENCE [LARGE SCALE GENOMIC DNA]</scope>
    <source>
        <strain evidence="4 5">CBS 613</strain>
    </source>
</reference>
<evidence type="ECO:0000256" key="1">
    <source>
        <dbReference type="PIRSR" id="PIRSR003170-1"/>
    </source>
</evidence>
<dbReference type="OrthoDB" id="37730at2759"/>
<keyword evidence="5" id="KW-1185">Reference proteome</keyword>
<evidence type="ECO:0000313" key="5">
    <source>
        <dbReference type="Proteomes" id="UP000449547"/>
    </source>
</evidence>
<dbReference type="PANTHER" id="PTHR43198">
    <property type="entry name" value="BIFUNCTIONAL TH2 PROTEIN"/>
    <property type="match status" value="1"/>
</dbReference>
<evidence type="ECO:0000259" key="3">
    <source>
        <dbReference type="Pfam" id="PF03070"/>
    </source>
</evidence>
<dbReference type="InterPro" id="IPR026285">
    <property type="entry name" value="TenA_E"/>
</dbReference>
<feature type="domain" description="Thiaminase-2/PQQC" evidence="3">
    <location>
        <begin position="19"/>
        <end position="208"/>
    </location>
</feature>
<comment type="caution">
    <text evidence="4">The sequence shown here is derived from an EMBL/GenBank/DDBJ whole genome shotgun (WGS) entry which is preliminary data.</text>
</comment>
<dbReference type="SUPFAM" id="SSF48613">
    <property type="entry name" value="Heme oxygenase-like"/>
    <property type="match status" value="1"/>
</dbReference>
<dbReference type="InterPro" id="IPR050967">
    <property type="entry name" value="Thiamine_Salvage_TenA"/>
</dbReference>
<dbReference type="PANTHER" id="PTHR43198:SF2">
    <property type="entry name" value="SI:CH1073-67J19.1-RELATED"/>
    <property type="match status" value="1"/>
</dbReference>
<dbReference type="InterPro" id="IPR004305">
    <property type="entry name" value="Thiaminase-2/PQQC"/>
</dbReference>
<feature type="binding site" evidence="2">
    <location>
        <position position="44"/>
    </location>
    <ligand>
        <name>substrate</name>
    </ligand>
</feature>
<dbReference type="VEuPathDB" id="FungiDB:DIURU_003374"/>
<sequence>MTLTESILQKFHAEFDKGVKHPLPAQLCAGTLEDSVLWTYMHQDLLFFNLGLNVFGQVLRLCDHPPSMIVLGKQIGFISNDENDYFTRVLKELKDAGVAGPDDLLLPKVKEYLDYLQELRESDSYVEVITAMWLFEKFYLEWPLANPIKDGLPYKYQKWIDLHAGPEFSQWVDFLASEVDRVGNSNPKLVEDTFTKALDLEIAFFEDCYTYKQ</sequence>
<dbReference type="Gene3D" id="1.20.910.10">
    <property type="entry name" value="Heme oxygenase-like"/>
    <property type="match status" value="1"/>
</dbReference>
<dbReference type="CDD" id="cd19358">
    <property type="entry name" value="TenA_E_Spr0628-like"/>
    <property type="match status" value="1"/>
</dbReference>
<evidence type="ECO:0000313" key="4">
    <source>
        <dbReference type="EMBL" id="KAA8901004.1"/>
    </source>
</evidence>
<dbReference type="GO" id="GO:0006772">
    <property type="term" value="P:thiamine metabolic process"/>
    <property type="evidence" value="ECO:0007669"/>
    <property type="project" value="UniProtKB-ARBA"/>
</dbReference>